<sequence length="64" mass="7303">MEVAMQGAFHFAFKMLQAMWAIVVALTVVLIDAQVVNVTVFAESQCKYCTSPFREQLWPFHNAH</sequence>
<evidence type="ECO:0000313" key="2">
    <source>
        <dbReference type="WBParaSite" id="PEQ_0001441701-mRNA-1"/>
    </source>
</evidence>
<protein>
    <submittedName>
        <fullName evidence="2">Uncharacterized protein</fullName>
    </submittedName>
</protein>
<keyword evidence="1" id="KW-1185">Reference proteome</keyword>
<proteinExistence type="predicted"/>
<accession>A0A914SK73</accession>
<name>A0A914SK73_PAREQ</name>
<dbReference type="WBParaSite" id="PEQ_0001441701-mRNA-1">
    <property type="protein sequence ID" value="PEQ_0001441701-mRNA-1"/>
    <property type="gene ID" value="PEQ_0001441701"/>
</dbReference>
<evidence type="ECO:0000313" key="1">
    <source>
        <dbReference type="Proteomes" id="UP000887564"/>
    </source>
</evidence>
<organism evidence="1 2">
    <name type="scientific">Parascaris equorum</name>
    <name type="common">Equine roundworm</name>
    <dbReference type="NCBI Taxonomy" id="6256"/>
    <lineage>
        <taxon>Eukaryota</taxon>
        <taxon>Metazoa</taxon>
        <taxon>Ecdysozoa</taxon>
        <taxon>Nematoda</taxon>
        <taxon>Chromadorea</taxon>
        <taxon>Rhabditida</taxon>
        <taxon>Spirurina</taxon>
        <taxon>Ascaridomorpha</taxon>
        <taxon>Ascaridoidea</taxon>
        <taxon>Ascarididae</taxon>
        <taxon>Parascaris</taxon>
    </lineage>
</organism>
<dbReference type="AlphaFoldDB" id="A0A914SK73"/>
<reference evidence="2" key="1">
    <citation type="submission" date="2022-11" db="UniProtKB">
        <authorList>
            <consortium name="WormBaseParasite"/>
        </authorList>
    </citation>
    <scope>IDENTIFICATION</scope>
</reference>
<dbReference type="Proteomes" id="UP000887564">
    <property type="component" value="Unplaced"/>
</dbReference>